<reference evidence="4 5" key="1">
    <citation type="journal article" date="2020" name="Microorganisms">
        <title>Osmotic Adaptation and Compatible Solute Biosynthesis of Phototrophic Bacteria as Revealed from Genome Analyses.</title>
        <authorList>
            <person name="Imhoff J.F."/>
            <person name="Rahn T."/>
            <person name="Kunzel S."/>
            <person name="Keller A."/>
            <person name="Neulinger S.C."/>
        </authorList>
    </citation>
    <scope>NUCLEOTIDE SEQUENCE [LARGE SCALE GENOMIC DNA]</scope>
    <source>
        <strain evidence="4 5">DSM 9895</strain>
    </source>
</reference>
<dbReference type="InterPro" id="IPR018389">
    <property type="entry name" value="DctP_fam"/>
</dbReference>
<evidence type="ECO:0000256" key="3">
    <source>
        <dbReference type="ARBA" id="ARBA00022729"/>
    </source>
</evidence>
<dbReference type="PANTHER" id="PTHR33376:SF7">
    <property type="entry name" value="C4-DICARBOXYLATE-BINDING PROTEIN DCTB"/>
    <property type="match status" value="1"/>
</dbReference>
<comment type="similarity">
    <text evidence="1">Belongs to the bacterial solute-binding protein 7 family.</text>
</comment>
<dbReference type="Proteomes" id="UP001296873">
    <property type="component" value="Unassembled WGS sequence"/>
</dbReference>
<evidence type="ECO:0000313" key="5">
    <source>
        <dbReference type="Proteomes" id="UP001296873"/>
    </source>
</evidence>
<organism evidence="4 5">
    <name type="scientific">Rhodovibrio sodomensis</name>
    <dbReference type="NCBI Taxonomy" id="1088"/>
    <lineage>
        <taxon>Bacteria</taxon>
        <taxon>Pseudomonadati</taxon>
        <taxon>Pseudomonadota</taxon>
        <taxon>Alphaproteobacteria</taxon>
        <taxon>Rhodospirillales</taxon>
        <taxon>Rhodovibrionaceae</taxon>
        <taxon>Rhodovibrio</taxon>
    </lineage>
</organism>
<protein>
    <recommendedName>
        <fullName evidence="6">ABC transporter substrate-binding protein</fullName>
    </recommendedName>
</protein>
<dbReference type="SUPFAM" id="SSF53850">
    <property type="entry name" value="Periplasmic binding protein-like II"/>
    <property type="match status" value="1"/>
</dbReference>
<evidence type="ECO:0008006" key="6">
    <source>
        <dbReference type="Google" id="ProtNLM"/>
    </source>
</evidence>
<dbReference type="EMBL" id="NRRL01000006">
    <property type="protein sequence ID" value="MBK1667374.1"/>
    <property type="molecule type" value="Genomic_DNA"/>
</dbReference>
<sequence>MWRLPGPSGPKIKKTDISRGGQRMKMTRRGGLSAAVIALAGIVAASPAAAQEKIKLTFSTYWPTSYEYLYKPIEAFAEKVEKRTDGRVEIEIFHSAQLFGGKEEFGAVERGDVDMSAPLDIYHTGKVPALGVSSLPFMWASPAALQETLDAGLWDQGINQALAEHNMKVLNVAVGGPYQIYAKDFPVRQPADLSGKKIAVSGTTASKAMQLLDASPTTMSSGELYLALQRGTIDGTTRPLLTGLGRKLYEVLDHLTITNMAYFTTFLVINQDKWESLPADVQQVIQKAADERSADQLDRLQTFLDEAVTQFEDKGVDVHQPSAEQLRAFKDEMAPVYDWWTGEVDGAEKLIEFARENQ</sequence>
<dbReference type="InterPro" id="IPR038404">
    <property type="entry name" value="TRAP_DctP_sf"/>
</dbReference>
<dbReference type="Gene3D" id="3.40.190.170">
    <property type="entry name" value="Bacterial extracellular solute-binding protein, family 7"/>
    <property type="match status" value="1"/>
</dbReference>
<comment type="caution">
    <text evidence="4">The sequence shown here is derived from an EMBL/GenBank/DDBJ whole genome shotgun (WGS) entry which is preliminary data.</text>
</comment>
<dbReference type="PANTHER" id="PTHR33376">
    <property type="match status" value="1"/>
</dbReference>
<keyword evidence="3" id="KW-0732">Signal</keyword>
<accession>A0ABS1DAA6</accession>
<dbReference type="NCBIfam" id="NF037995">
    <property type="entry name" value="TRAP_S1"/>
    <property type="match status" value="1"/>
</dbReference>
<name>A0ABS1DAA6_9PROT</name>
<keyword evidence="2" id="KW-0813">Transport</keyword>
<evidence type="ECO:0000256" key="2">
    <source>
        <dbReference type="ARBA" id="ARBA00022448"/>
    </source>
</evidence>
<proteinExistence type="inferred from homology"/>
<dbReference type="Pfam" id="PF03480">
    <property type="entry name" value="DctP"/>
    <property type="match status" value="1"/>
</dbReference>
<dbReference type="CDD" id="cd13603">
    <property type="entry name" value="PBP2_TRAP_Siap_TeaA_like"/>
    <property type="match status" value="1"/>
</dbReference>
<gene>
    <name evidence="4" type="ORF">CKO28_04940</name>
</gene>
<keyword evidence="5" id="KW-1185">Reference proteome</keyword>
<evidence type="ECO:0000313" key="4">
    <source>
        <dbReference type="EMBL" id="MBK1667374.1"/>
    </source>
</evidence>
<evidence type="ECO:0000256" key="1">
    <source>
        <dbReference type="ARBA" id="ARBA00009023"/>
    </source>
</evidence>